<sequence>MAATVGQRPVLLSYMHSVIHIRMAPPISGCSISSNTRLTCTSVLKATWKKRILDLYASFSSYQSSPSSPARPVLLIKLIDMALRLVASLSRSLALSLELIEVMAGGGGGAPGKSEHIRPRISPPPCIVCFDLIVLLHHPPSTVA</sequence>
<protein>
    <submittedName>
        <fullName evidence="1">Uncharacterized protein</fullName>
    </submittedName>
</protein>
<proteinExistence type="predicted"/>
<keyword evidence="2" id="KW-1185">Reference proteome</keyword>
<dbReference type="Proteomes" id="UP000594263">
    <property type="component" value="Unplaced"/>
</dbReference>
<reference evidence="1" key="1">
    <citation type="submission" date="2021-01" db="UniProtKB">
        <authorList>
            <consortium name="EnsemblPlants"/>
        </authorList>
    </citation>
    <scope>IDENTIFICATION</scope>
</reference>
<evidence type="ECO:0000313" key="2">
    <source>
        <dbReference type="Proteomes" id="UP000594263"/>
    </source>
</evidence>
<dbReference type="AlphaFoldDB" id="A0A7N0RFA4"/>
<dbReference type="Gramene" id="Kaladp0010s0184.1.v1.1">
    <property type="protein sequence ID" value="Kaladp0010s0184.1.v1.1"/>
    <property type="gene ID" value="Kaladp0010s0184.v1.1"/>
</dbReference>
<name>A0A7N0RFA4_KALFE</name>
<dbReference type="EnsemblPlants" id="Kaladp0010s0184.1.v1.1">
    <property type="protein sequence ID" value="Kaladp0010s0184.1.v1.1"/>
    <property type="gene ID" value="Kaladp0010s0184.v1.1"/>
</dbReference>
<accession>A0A7N0RFA4</accession>
<organism evidence="1 2">
    <name type="scientific">Kalanchoe fedtschenkoi</name>
    <name type="common">Lavender scallops</name>
    <name type="synonym">South American air plant</name>
    <dbReference type="NCBI Taxonomy" id="63787"/>
    <lineage>
        <taxon>Eukaryota</taxon>
        <taxon>Viridiplantae</taxon>
        <taxon>Streptophyta</taxon>
        <taxon>Embryophyta</taxon>
        <taxon>Tracheophyta</taxon>
        <taxon>Spermatophyta</taxon>
        <taxon>Magnoliopsida</taxon>
        <taxon>eudicotyledons</taxon>
        <taxon>Gunneridae</taxon>
        <taxon>Pentapetalae</taxon>
        <taxon>Saxifragales</taxon>
        <taxon>Crassulaceae</taxon>
        <taxon>Kalanchoe</taxon>
    </lineage>
</organism>
<evidence type="ECO:0000313" key="1">
    <source>
        <dbReference type="EnsemblPlants" id="Kaladp0010s0184.1.v1.1"/>
    </source>
</evidence>